<evidence type="ECO:0000313" key="2">
    <source>
        <dbReference type="Proteomes" id="UP000433366"/>
    </source>
</evidence>
<gene>
    <name evidence="1" type="ORF">GO793_12455</name>
</gene>
<feature type="non-terminal residue" evidence="1">
    <location>
        <position position="1"/>
    </location>
</feature>
<dbReference type="Proteomes" id="UP000433366">
    <property type="component" value="Unassembled WGS sequence"/>
</dbReference>
<dbReference type="AlphaFoldDB" id="A0A6B0BED1"/>
<comment type="caution">
    <text evidence="1">The sequence shown here is derived from an EMBL/GenBank/DDBJ whole genome shotgun (WGS) entry which is preliminary data.</text>
</comment>
<name>A0A6B0BED1_STAAU</name>
<protein>
    <submittedName>
        <fullName evidence="1">Polysaccharide deacetylase</fullName>
    </submittedName>
</protein>
<proteinExistence type="predicted"/>
<reference evidence="1 2" key="1">
    <citation type="submission" date="2019-11" db="EMBL/GenBank/DDBJ databases">
        <title>Implementation of targeted gown and glove precautions to prevent Staphylococcus aureus acquisition in community-based nursing homes.</title>
        <authorList>
            <person name="Stine O.C."/>
        </authorList>
    </citation>
    <scope>NUCLEOTIDE SEQUENCE [LARGE SCALE GENOMIC DNA]</scope>
    <source>
        <strain evidence="1 2">S_4031.LGMP.AI</strain>
    </source>
</reference>
<accession>A0A6B0BED1</accession>
<sequence length="51" mass="6184">ISATNVYQDRVAIDGLNLFEFKYKLKPFFNPENVYSKQDRQFFKGNRDYEE</sequence>
<dbReference type="EMBL" id="WPRH01000650">
    <property type="protein sequence ID" value="MVI56662.1"/>
    <property type="molecule type" value="Genomic_DNA"/>
</dbReference>
<evidence type="ECO:0000313" key="1">
    <source>
        <dbReference type="EMBL" id="MVI56662.1"/>
    </source>
</evidence>
<organism evidence="1 2">
    <name type="scientific">Staphylococcus aureus</name>
    <dbReference type="NCBI Taxonomy" id="1280"/>
    <lineage>
        <taxon>Bacteria</taxon>
        <taxon>Bacillati</taxon>
        <taxon>Bacillota</taxon>
        <taxon>Bacilli</taxon>
        <taxon>Bacillales</taxon>
        <taxon>Staphylococcaceae</taxon>
        <taxon>Staphylococcus</taxon>
    </lineage>
</organism>